<keyword evidence="3" id="KW-1185">Reference proteome</keyword>
<evidence type="ECO:0000313" key="2">
    <source>
        <dbReference type="EMBL" id="PWQ92530.1"/>
    </source>
</evidence>
<dbReference type="EMBL" id="QGKM01000084">
    <property type="protein sequence ID" value="PWQ92530.1"/>
    <property type="molecule type" value="Genomic_DNA"/>
</dbReference>
<dbReference type="InterPro" id="IPR010502">
    <property type="entry name" value="Carb-bd_dom_fam9"/>
</dbReference>
<dbReference type="GO" id="GO:0030246">
    <property type="term" value="F:carbohydrate binding"/>
    <property type="evidence" value="ECO:0007669"/>
    <property type="project" value="InterPro"/>
</dbReference>
<dbReference type="SUPFAM" id="SSF49344">
    <property type="entry name" value="CBD9-like"/>
    <property type="match status" value="1"/>
</dbReference>
<dbReference type="Proteomes" id="UP000245539">
    <property type="component" value="Unassembled WGS sequence"/>
</dbReference>
<organism evidence="2 3">
    <name type="scientific">Leucothrix pacifica</name>
    <dbReference type="NCBI Taxonomy" id="1247513"/>
    <lineage>
        <taxon>Bacteria</taxon>
        <taxon>Pseudomonadati</taxon>
        <taxon>Pseudomonadota</taxon>
        <taxon>Gammaproteobacteria</taxon>
        <taxon>Thiotrichales</taxon>
        <taxon>Thiotrichaceae</taxon>
        <taxon>Leucothrix</taxon>
    </lineage>
</organism>
<proteinExistence type="predicted"/>
<accession>A0A317C890</accession>
<evidence type="ECO:0000259" key="1">
    <source>
        <dbReference type="Pfam" id="PF06452"/>
    </source>
</evidence>
<comment type="caution">
    <text evidence="2">The sequence shown here is derived from an EMBL/GenBank/DDBJ whole genome shotgun (WGS) entry which is preliminary data.</text>
</comment>
<dbReference type="GO" id="GO:0004553">
    <property type="term" value="F:hydrolase activity, hydrolyzing O-glycosyl compounds"/>
    <property type="evidence" value="ECO:0007669"/>
    <property type="project" value="InterPro"/>
</dbReference>
<dbReference type="Gene3D" id="2.60.40.1190">
    <property type="match status" value="1"/>
</dbReference>
<dbReference type="GO" id="GO:0016052">
    <property type="term" value="P:carbohydrate catabolic process"/>
    <property type="evidence" value="ECO:0007669"/>
    <property type="project" value="InterPro"/>
</dbReference>
<dbReference type="AlphaFoldDB" id="A0A317C890"/>
<reference evidence="2 3" key="1">
    <citation type="submission" date="2018-05" db="EMBL/GenBank/DDBJ databases">
        <title>Leucothrix arctica sp. nov., isolated from Arctic seawater.</title>
        <authorList>
            <person name="Choi A."/>
            <person name="Baek K."/>
        </authorList>
    </citation>
    <scope>NUCLEOTIDE SEQUENCE [LARGE SCALE GENOMIC DNA]</scope>
    <source>
        <strain evidence="2 3">JCM 18388</strain>
    </source>
</reference>
<name>A0A317C890_9GAMM</name>
<feature type="domain" description="Carbohydrate-binding" evidence="1">
    <location>
        <begin position="586"/>
        <end position="756"/>
    </location>
</feature>
<dbReference type="CDD" id="cd09619">
    <property type="entry name" value="CBM9_like_4"/>
    <property type="match status" value="1"/>
</dbReference>
<dbReference type="Pfam" id="PF06452">
    <property type="entry name" value="CBM9_1"/>
    <property type="match status" value="1"/>
</dbReference>
<gene>
    <name evidence="2" type="ORF">DKW60_20610</name>
</gene>
<evidence type="ECO:0000313" key="3">
    <source>
        <dbReference type="Proteomes" id="UP000245539"/>
    </source>
</evidence>
<sequence>MGCLLAITLNTSVAAPVNHGSPLGINTNEALENDTSLPFVDLFRLAMPFEEARPWFTKGNVRFDRHGWPMNLNGGKAGTRFLTQIDPKALPQGLYTVRYDGDGEIRYGASAKLVKRLPGMDLISLQPMSDKKITATMFIDKTNPRNYIRNIRILMPGGICANEPKRRVSNARHCRGNYQSFADHYKHITFNPDYLHFMKDFKVLRFMNMAGITRNNLQSWVHRPNLQEATWGGSEGVRGVPLEIMVKLANTLNVDPWFSIPHKADNDFIKRYAQYVRRHLKPHLKVYVEYSNETWNDVFVPQAEHMKQTGTRYKLDKDRRVAGAKYYSLQSVRIFKMWEQAFGGKQRLVRVMGGLTSDKNLSHTILGYRDAYKHVDALAIAPYFYVGQERMRRIRSVGHVFQQLNAADNRYSIQNVLKNVRQQADIAKSYGADLIAYEGGQHFVHSKTHSVTEGATPYLIQANRHPHMANLYTQLLQGWKKAGGKLFVAFSSPRPYTWHGSWGVKEYINQPTSQTPKYRALMGFARGNQCWWAACRSTTIARLPKPAQISQSIHRGDDSNFIKPKVVRIRKQGQSRNGIQVATANRIGSVINGTIHGSRDLSGTWRSSWDDQNLYVKVNITDDRHVRDSAKPWADDSIEIYIDADGSRKSRYDGWNDFQLTYRLHDQRLTLGGRTPKNKIHAVKHRMVKLANGYQLETTIPWSTLNVRPKSGHVVGFDIQVNDDDSGDQRDAKLAWNAQTDQAWKNPQMFGQLVLTN</sequence>
<protein>
    <recommendedName>
        <fullName evidence="1">Carbohydrate-binding domain-containing protein</fullName>
    </recommendedName>
</protein>